<gene>
    <name evidence="2" type="ORF">D7044_14525</name>
</gene>
<dbReference type="Pfam" id="PF13391">
    <property type="entry name" value="HNH_2"/>
    <property type="match status" value="1"/>
</dbReference>
<proteinExistence type="predicted"/>
<dbReference type="InterPro" id="IPR003615">
    <property type="entry name" value="HNH_nuc"/>
</dbReference>
<feature type="domain" description="HNH nuclease" evidence="1">
    <location>
        <begin position="56"/>
        <end position="104"/>
    </location>
</feature>
<name>A0A3A9Y759_9ACTN</name>
<dbReference type="EMBL" id="RAZT01000006">
    <property type="protein sequence ID" value="RKN32493.1"/>
    <property type="molecule type" value="Genomic_DNA"/>
</dbReference>
<dbReference type="AlphaFoldDB" id="A0A3A9Y759"/>
<dbReference type="GO" id="GO:0004519">
    <property type="term" value="F:endonuclease activity"/>
    <property type="evidence" value="ECO:0007669"/>
    <property type="project" value="UniProtKB-KW"/>
</dbReference>
<comment type="caution">
    <text evidence="2">The sequence shown here is derived from an EMBL/GenBank/DDBJ whole genome shotgun (WGS) entry which is preliminary data.</text>
</comment>
<keyword evidence="2" id="KW-0540">Nuclease</keyword>
<keyword evidence="2" id="KW-0378">Hydrolase</keyword>
<protein>
    <submittedName>
        <fullName evidence="2">HNH endonuclease</fullName>
    </submittedName>
</protein>
<accession>A0A3A9Y759</accession>
<keyword evidence="2" id="KW-0255">Endonuclease</keyword>
<evidence type="ECO:0000313" key="2">
    <source>
        <dbReference type="EMBL" id="RKN32493.1"/>
    </source>
</evidence>
<dbReference type="Proteomes" id="UP000275865">
    <property type="component" value="Unassembled WGS sequence"/>
</dbReference>
<organism evidence="2 3">
    <name type="scientific">Micromonospora musae</name>
    <dbReference type="NCBI Taxonomy" id="1894970"/>
    <lineage>
        <taxon>Bacteria</taxon>
        <taxon>Bacillati</taxon>
        <taxon>Actinomycetota</taxon>
        <taxon>Actinomycetes</taxon>
        <taxon>Micromonosporales</taxon>
        <taxon>Micromonosporaceae</taxon>
        <taxon>Micromonospora</taxon>
    </lineage>
</organism>
<sequence length="154" mass="17229">MQPAESAKLSAFLADRQAPEPARLPAGRRRRLAQVTARQGQADFRRRLMAAYDGRCAITGCDVEAVLQAAHIDPYNGPATNRVTNGLLLRADLHNLFDRGFLWIDGRYRVRIAEGLDHYADLDGQLLQQVTTDARPDKEALARHRSEAVKRIGR</sequence>
<evidence type="ECO:0000259" key="1">
    <source>
        <dbReference type="Pfam" id="PF13391"/>
    </source>
</evidence>
<reference evidence="2 3" key="1">
    <citation type="submission" date="2018-09" db="EMBL/GenBank/DDBJ databases">
        <title>Micromonospora sp. nov. MS1-9, isolated from a root of Musa sp.</title>
        <authorList>
            <person name="Kuncharoen N."/>
            <person name="Kudo T."/>
            <person name="Ohkuma M."/>
            <person name="Yuki M."/>
            <person name="Tanasupawat S."/>
        </authorList>
    </citation>
    <scope>NUCLEOTIDE SEQUENCE [LARGE SCALE GENOMIC DNA]</scope>
    <source>
        <strain evidence="2 3">MS1-9</strain>
    </source>
</reference>
<evidence type="ECO:0000313" key="3">
    <source>
        <dbReference type="Proteomes" id="UP000275865"/>
    </source>
</evidence>